<keyword evidence="5" id="KW-0472">Membrane</keyword>
<dbReference type="NCBIfam" id="TIGR02887">
    <property type="entry name" value="spore_ger_x_C"/>
    <property type="match status" value="1"/>
</dbReference>
<keyword evidence="4" id="KW-0732">Signal</keyword>
<comment type="similarity">
    <text evidence="2">Belongs to the GerABKC lipoprotein family.</text>
</comment>
<dbReference type="Gene3D" id="3.30.300.210">
    <property type="entry name" value="Nutrient germinant receptor protein C, domain 3"/>
    <property type="match status" value="1"/>
</dbReference>
<feature type="domain" description="Spore germination protein N-terminal" evidence="9">
    <location>
        <begin position="20"/>
        <end position="191"/>
    </location>
</feature>
<reference evidence="10 11" key="1">
    <citation type="submission" date="2018-08" db="EMBL/GenBank/DDBJ databases">
        <title>Genomic Encyclopedia of Type Strains, Phase III (KMG-III): the genomes of soil and plant-associated and newly described type strains.</title>
        <authorList>
            <person name="Whitman W."/>
        </authorList>
    </citation>
    <scope>NUCLEOTIDE SEQUENCE [LARGE SCALE GENOMIC DNA]</scope>
    <source>
        <strain evidence="10 11">CGMCC 1.10966</strain>
    </source>
</reference>
<evidence type="ECO:0000256" key="3">
    <source>
        <dbReference type="ARBA" id="ARBA00022544"/>
    </source>
</evidence>
<evidence type="ECO:0000259" key="9">
    <source>
        <dbReference type="Pfam" id="PF25198"/>
    </source>
</evidence>
<dbReference type="AlphaFoldDB" id="A0A3D9R330"/>
<dbReference type="GO" id="GO:0009847">
    <property type="term" value="P:spore germination"/>
    <property type="evidence" value="ECO:0007669"/>
    <property type="project" value="InterPro"/>
</dbReference>
<keyword evidence="7" id="KW-0449">Lipoprotein</keyword>
<dbReference type="Pfam" id="PF05504">
    <property type="entry name" value="Spore_GerAC"/>
    <property type="match status" value="1"/>
</dbReference>
<sequence length="385" mass="43046">MKRIKWLILLQIFFLSGCWDRMEINELALVTGTAIDLKKNGNLEVSLQVALPSSADGGHGEGKDGKFFVISVEGKNGNEIHQKLQEKSTRKLFLSHRSVVYISETLAKEGLNGVLDIFIHDPRNRLKTYLIMVKGSEAKDILQMDYPLKQVPIETVKALQISGGELAVTIRDFYIALESEGIQPVMSVIEVDNQSKSKNQLFNFMGAGVFKDLKLAGVLNEEDLLGFMWTTNKLNYGRVTAYLPDGRGEVGLIVTHASSKIITHTEQGSAKFKIMLSGQGGLVENNSTLNVSDPEEMKQIKHALEDAVKKQVQRFIAKIQKDYNTDSIGFGHEIYKKAPKQWEAMRNQWDELFPKAEIGVEVKLRINGSGMVNPTFGKYHGMVTE</sequence>
<evidence type="ECO:0000256" key="1">
    <source>
        <dbReference type="ARBA" id="ARBA00004635"/>
    </source>
</evidence>
<comment type="subcellular location">
    <subcellularLocation>
        <location evidence="1">Membrane</location>
        <topology evidence="1">Lipid-anchor</topology>
    </subcellularLocation>
</comment>
<dbReference type="Proteomes" id="UP000256304">
    <property type="component" value="Unassembled WGS sequence"/>
</dbReference>
<evidence type="ECO:0000259" key="8">
    <source>
        <dbReference type="Pfam" id="PF05504"/>
    </source>
</evidence>
<gene>
    <name evidence="10" type="ORF">A8990_13134</name>
</gene>
<evidence type="ECO:0000256" key="7">
    <source>
        <dbReference type="ARBA" id="ARBA00023288"/>
    </source>
</evidence>
<evidence type="ECO:0000313" key="10">
    <source>
        <dbReference type="EMBL" id="REE69715.1"/>
    </source>
</evidence>
<name>A0A3D9R330_9BACL</name>
<protein>
    <submittedName>
        <fullName evidence="10">Spore germination protein KC</fullName>
    </submittedName>
</protein>
<dbReference type="PROSITE" id="PS51257">
    <property type="entry name" value="PROKAR_LIPOPROTEIN"/>
    <property type="match status" value="1"/>
</dbReference>
<evidence type="ECO:0000256" key="2">
    <source>
        <dbReference type="ARBA" id="ARBA00007886"/>
    </source>
</evidence>
<proteinExistence type="inferred from homology"/>
<dbReference type="RefSeq" id="WP_116191203.1">
    <property type="nucleotide sequence ID" value="NZ_QTTN01000031.1"/>
</dbReference>
<evidence type="ECO:0000256" key="4">
    <source>
        <dbReference type="ARBA" id="ARBA00022729"/>
    </source>
</evidence>
<evidence type="ECO:0000313" key="11">
    <source>
        <dbReference type="Proteomes" id="UP000256304"/>
    </source>
</evidence>
<dbReference type="GO" id="GO:0016020">
    <property type="term" value="C:membrane"/>
    <property type="evidence" value="ECO:0007669"/>
    <property type="project" value="UniProtKB-SubCell"/>
</dbReference>
<evidence type="ECO:0000256" key="5">
    <source>
        <dbReference type="ARBA" id="ARBA00023136"/>
    </source>
</evidence>
<dbReference type="InterPro" id="IPR038501">
    <property type="entry name" value="Spore_GerAC_C_sf"/>
</dbReference>
<feature type="domain" description="Spore germination GerAC-like C-terminal" evidence="8">
    <location>
        <begin position="205"/>
        <end position="370"/>
    </location>
</feature>
<organism evidence="10 11">
    <name type="scientific">Paenibacillus taihuensis</name>
    <dbReference type="NCBI Taxonomy" id="1156355"/>
    <lineage>
        <taxon>Bacteria</taxon>
        <taxon>Bacillati</taxon>
        <taxon>Bacillota</taxon>
        <taxon>Bacilli</taxon>
        <taxon>Bacillales</taxon>
        <taxon>Paenibacillaceae</taxon>
        <taxon>Paenibacillus</taxon>
    </lineage>
</organism>
<keyword evidence="3" id="KW-0309">Germination</keyword>
<comment type="caution">
    <text evidence="10">The sequence shown here is derived from an EMBL/GenBank/DDBJ whole genome shotgun (WGS) entry which is preliminary data.</text>
</comment>
<dbReference type="EMBL" id="QTTN01000031">
    <property type="protein sequence ID" value="REE69715.1"/>
    <property type="molecule type" value="Genomic_DNA"/>
</dbReference>
<keyword evidence="6" id="KW-0564">Palmitate</keyword>
<dbReference type="PANTHER" id="PTHR35789">
    <property type="entry name" value="SPORE GERMINATION PROTEIN B3"/>
    <property type="match status" value="1"/>
</dbReference>
<dbReference type="InterPro" id="IPR008844">
    <property type="entry name" value="Spore_GerAC-like"/>
</dbReference>
<evidence type="ECO:0000256" key="6">
    <source>
        <dbReference type="ARBA" id="ARBA00023139"/>
    </source>
</evidence>
<dbReference type="OrthoDB" id="9816067at2"/>
<dbReference type="Gene3D" id="6.20.190.10">
    <property type="entry name" value="Nutrient germinant receptor protein C, domain 1"/>
    <property type="match status" value="1"/>
</dbReference>
<dbReference type="InterPro" id="IPR057336">
    <property type="entry name" value="GerAC_N"/>
</dbReference>
<dbReference type="PANTHER" id="PTHR35789:SF1">
    <property type="entry name" value="SPORE GERMINATION PROTEIN B3"/>
    <property type="match status" value="1"/>
</dbReference>
<dbReference type="Pfam" id="PF25198">
    <property type="entry name" value="Spore_GerAC_N"/>
    <property type="match status" value="1"/>
</dbReference>
<dbReference type="InterPro" id="IPR046953">
    <property type="entry name" value="Spore_GerAC-like_C"/>
</dbReference>
<keyword evidence="11" id="KW-1185">Reference proteome</keyword>
<accession>A0A3D9R330</accession>